<feature type="domain" description="DUF2231" evidence="2">
    <location>
        <begin position="16"/>
        <end position="139"/>
    </location>
</feature>
<dbReference type="Pfam" id="PF09990">
    <property type="entry name" value="DUF2231"/>
    <property type="match status" value="1"/>
</dbReference>
<dbReference type="OrthoDB" id="2873672at2"/>
<evidence type="ECO:0000256" key="1">
    <source>
        <dbReference type="SAM" id="Phobius"/>
    </source>
</evidence>
<reference evidence="4" key="1">
    <citation type="submission" date="2017-09" db="EMBL/GenBank/DDBJ databases">
        <title>Luteimonas liuhanmingii sp.nov., isolated from the intestinal contents of Tibetan Plateau Pika in Yushu, Qinghai Province, China.</title>
        <authorList>
            <person name="Gui Z."/>
        </authorList>
    </citation>
    <scope>NUCLEOTIDE SEQUENCE [LARGE SCALE GENOMIC DNA]</scope>
    <source>
        <strain evidence="4">100111</strain>
    </source>
</reference>
<dbReference type="EMBL" id="CP023406">
    <property type="protein sequence ID" value="ATD67908.1"/>
    <property type="molecule type" value="Genomic_DNA"/>
</dbReference>
<dbReference type="AlphaFoldDB" id="A0A290XFW1"/>
<evidence type="ECO:0000259" key="2">
    <source>
        <dbReference type="Pfam" id="PF09990"/>
    </source>
</evidence>
<sequence length="146" mass="16252">MHTRPDVVTQPYRPLHPLHMLLVTSAFPLFLGTLVADIAYAKTYQIQWTNFASWLLVGAMVFAVPALVWALVSLITPTARTRARYIYVGLLALTCVLGFLNSLVHAMDAWQKMPQALVWSVLCVASIVATLWFALGGTLRRREVVA</sequence>
<accession>A0A290XFW1</accession>
<dbReference type="KEGG" id="lum:CNR27_11095"/>
<evidence type="ECO:0000313" key="3">
    <source>
        <dbReference type="EMBL" id="ATD67908.1"/>
    </source>
</evidence>
<feature type="transmembrane region" description="Helical" evidence="1">
    <location>
        <begin position="20"/>
        <end position="40"/>
    </location>
</feature>
<evidence type="ECO:0000313" key="4">
    <source>
        <dbReference type="Proteomes" id="UP000218968"/>
    </source>
</evidence>
<dbReference type="Proteomes" id="UP000218968">
    <property type="component" value="Chromosome"/>
</dbReference>
<keyword evidence="1" id="KW-0472">Membrane</keyword>
<organism evidence="3 4">
    <name type="scientific">Luteimonas chenhongjianii</name>
    <dbReference type="NCBI Taxonomy" id="2006110"/>
    <lineage>
        <taxon>Bacteria</taxon>
        <taxon>Pseudomonadati</taxon>
        <taxon>Pseudomonadota</taxon>
        <taxon>Gammaproteobacteria</taxon>
        <taxon>Lysobacterales</taxon>
        <taxon>Lysobacteraceae</taxon>
        <taxon>Luteimonas</taxon>
    </lineage>
</organism>
<name>A0A290XFW1_9GAMM</name>
<keyword evidence="1" id="KW-0812">Transmembrane</keyword>
<feature type="transmembrane region" description="Helical" evidence="1">
    <location>
        <begin position="84"/>
        <end position="104"/>
    </location>
</feature>
<keyword evidence="4" id="KW-1185">Reference proteome</keyword>
<keyword evidence="1" id="KW-1133">Transmembrane helix</keyword>
<dbReference type="InterPro" id="IPR019251">
    <property type="entry name" value="DUF2231_TM"/>
</dbReference>
<feature type="transmembrane region" description="Helical" evidence="1">
    <location>
        <begin position="116"/>
        <end position="135"/>
    </location>
</feature>
<feature type="transmembrane region" description="Helical" evidence="1">
    <location>
        <begin position="52"/>
        <end position="72"/>
    </location>
</feature>
<protein>
    <recommendedName>
        <fullName evidence="2">DUF2231 domain-containing protein</fullName>
    </recommendedName>
</protein>
<dbReference type="RefSeq" id="WP_096298778.1">
    <property type="nucleotide sequence ID" value="NZ_CP023406.1"/>
</dbReference>
<proteinExistence type="predicted"/>
<gene>
    <name evidence="3" type="ORF">CNR27_11095</name>
</gene>